<sequence length="177" mass="19675">MARQELLIVDGYNVIFKTPRYMDLMDAPDPKSLSTDPFDRARELLISDVAAYAQSRYTPVIVFDGSGNVSPERPNLTRASVRLIFSKPDETADAVIERLVTQCRFEDRPVSVVTSDNTIRATVGGIPVTRISSATLISDVVINEKDSRQVMADQGKKRMTVADRLDESTLAKLKELL</sequence>
<dbReference type="PANTHER" id="PTHR34547:SF1">
    <property type="entry name" value="YACP-LIKE NYN DOMAIN PROTEIN"/>
    <property type="match status" value="1"/>
</dbReference>
<organism evidence="1 2">
    <name type="scientific">Atopobium deltae</name>
    <dbReference type="NCBI Taxonomy" id="1393034"/>
    <lineage>
        <taxon>Bacteria</taxon>
        <taxon>Bacillati</taxon>
        <taxon>Actinomycetota</taxon>
        <taxon>Coriobacteriia</taxon>
        <taxon>Coriobacteriales</taxon>
        <taxon>Atopobiaceae</taxon>
        <taxon>Atopobium</taxon>
    </lineage>
</organism>
<name>A0A133XQ52_9ACTN</name>
<dbReference type="AlphaFoldDB" id="A0A133XQ52"/>
<accession>A0A133XQ52</accession>
<proteinExistence type="predicted"/>
<protein>
    <recommendedName>
        <fullName evidence="3">YacP-like NYN domain protein</fullName>
    </recommendedName>
</protein>
<dbReference type="Proteomes" id="UP000070675">
    <property type="component" value="Unassembled WGS sequence"/>
</dbReference>
<evidence type="ECO:0008006" key="3">
    <source>
        <dbReference type="Google" id="ProtNLM"/>
    </source>
</evidence>
<dbReference type="STRING" id="1393034.HMPREF3192_01447"/>
<reference evidence="2" key="1">
    <citation type="submission" date="2016-01" db="EMBL/GenBank/DDBJ databases">
        <authorList>
            <person name="Mitreva M."/>
            <person name="Pepin K.H."/>
            <person name="Mihindukulasuriya K.A."/>
            <person name="Fulton R."/>
            <person name="Fronick C."/>
            <person name="O'Laughlin M."/>
            <person name="Miner T."/>
            <person name="Herter B."/>
            <person name="Rosa B.A."/>
            <person name="Cordes M."/>
            <person name="Tomlinson C."/>
            <person name="Wollam A."/>
            <person name="Palsikar V.B."/>
            <person name="Mardis E.R."/>
            <person name="Wilson R.K."/>
        </authorList>
    </citation>
    <scope>NUCLEOTIDE SEQUENCE [LARGE SCALE GENOMIC DNA]</scope>
    <source>
        <strain evidence="2">DNF00019</strain>
    </source>
</reference>
<evidence type="ECO:0000313" key="1">
    <source>
        <dbReference type="EMBL" id="KXB33071.1"/>
    </source>
</evidence>
<dbReference type="InterPro" id="IPR010298">
    <property type="entry name" value="YacP-like"/>
</dbReference>
<comment type="caution">
    <text evidence="1">The sequence shown here is derived from an EMBL/GenBank/DDBJ whole genome shotgun (WGS) entry which is preliminary data.</text>
</comment>
<dbReference type="EMBL" id="LSCR01000042">
    <property type="protein sequence ID" value="KXB33071.1"/>
    <property type="molecule type" value="Genomic_DNA"/>
</dbReference>
<dbReference type="PANTHER" id="PTHR34547">
    <property type="entry name" value="YACP-LIKE NYN DOMAIN PROTEIN"/>
    <property type="match status" value="1"/>
</dbReference>
<dbReference type="PATRIC" id="fig|1393034.3.peg.1407"/>
<evidence type="ECO:0000313" key="2">
    <source>
        <dbReference type="Proteomes" id="UP000070675"/>
    </source>
</evidence>
<dbReference type="OrthoDB" id="3173322at2"/>
<dbReference type="RefSeq" id="WP_066306584.1">
    <property type="nucleotide sequence ID" value="NZ_KQ959516.1"/>
</dbReference>
<dbReference type="Pfam" id="PF05991">
    <property type="entry name" value="NYN_YacP"/>
    <property type="match status" value="1"/>
</dbReference>
<gene>
    <name evidence="1" type="ORF">HMPREF3192_01447</name>
</gene>
<keyword evidence="2" id="KW-1185">Reference proteome</keyword>